<keyword evidence="1" id="KW-0812">Transmembrane</keyword>
<dbReference type="Proteomes" id="UP000006860">
    <property type="component" value="Chromosome"/>
</dbReference>
<dbReference type="AlphaFoldDB" id="F0SP39"/>
<gene>
    <name evidence="2" type="ordered locus">Plabr_3545</name>
</gene>
<proteinExistence type="predicted"/>
<accession>F0SP39</accession>
<dbReference type="EMBL" id="CP002546">
    <property type="protein sequence ID" value="ADY61142.1"/>
    <property type="molecule type" value="Genomic_DNA"/>
</dbReference>
<name>F0SP39_RUBBR</name>
<keyword evidence="1" id="KW-1133">Transmembrane helix</keyword>
<reference evidence="3" key="1">
    <citation type="submission" date="2011-02" db="EMBL/GenBank/DDBJ databases">
        <title>The complete genome of Planctomyces brasiliensis DSM 5305.</title>
        <authorList>
            <person name="Lucas S."/>
            <person name="Copeland A."/>
            <person name="Lapidus A."/>
            <person name="Bruce D."/>
            <person name="Goodwin L."/>
            <person name="Pitluck S."/>
            <person name="Kyrpides N."/>
            <person name="Mavromatis K."/>
            <person name="Pagani I."/>
            <person name="Ivanova N."/>
            <person name="Ovchinnikova G."/>
            <person name="Lu M."/>
            <person name="Detter J.C."/>
            <person name="Han C."/>
            <person name="Land M."/>
            <person name="Hauser L."/>
            <person name="Markowitz V."/>
            <person name="Cheng J.-F."/>
            <person name="Hugenholtz P."/>
            <person name="Woyke T."/>
            <person name="Wu D."/>
            <person name="Tindall B."/>
            <person name="Pomrenke H.G."/>
            <person name="Brambilla E."/>
            <person name="Klenk H.-P."/>
            <person name="Eisen J.A."/>
        </authorList>
    </citation>
    <scope>NUCLEOTIDE SEQUENCE [LARGE SCALE GENOMIC DNA]</scope>
    <source>
        <strain evidence="3">ATCC 49424 / DSM 5305 / JCM 21570 / NBRC 103401 / IFAM 1448</strain>
    </source>
</reference>
<feature type="transmembrane region" description="Helical" evidence="1">
    <location>
        <begin position="54"/>
        <end position="81"/>
    </location>
</feature>
<feature type="transmembrane region" description="Helical" evidence="1">
    <location>
        <begin position="21"/>
        <end position="48"/>
    </location>
</feature>
<evidence type="ECO:0000313" key="3">
    <source>
        <dbReference type="Proteomes" id="UP000006860"/>
    </source>
</evidence>
<organism evidence="2 3">
    <name type="scientific">Rubinisphaera brasiliensis (strain ATCC 49424 / DSM 5305 / JCM 21570 / IAM 15109 / NBRC 103401 / IFAM 1448)</name>
    <name type="common">Planctomyces brasiliensis</name>
    <dbReference type="NCBI Taxonomy" id="756272"/>
    <lineage>
        <taxon>Bacteria</taxon>
        <taxon>Pseudomonadati</taxon>
        <taxon>Planctomycetota</taxon>
        <taxon>Planctomycetia</taxon>
        <taxon>Planctomycetales</taxon>
        <taxon>Planctomycetaceae</taxon>
        <taxon>Rubinisphaera</taxon>
    </lineage>
</organism>
<dbReference type="RefSeq" id="WP_013629861.1">
    <property type="nucleotide sequence ID" value="NC_015174.1"/>
</dbReference>
<keyword evidence="3" id="KW-1185">Reference proteome</keyword>
<dbReference type="HOGENOM" id="CLU_1440094_0_0_0"/>
<sequence length="188" mass="21079">MTTTFDTKSPEFRARYRLELLNLKLMTVIANILLFAGLLVGIPSIAFLMVIQEYLWAAAAFGISLMAILQVLTCFSVRGILKLLITLDQGRIAQEQQLSSILQSPYASASSIQRSPYHSDAAPDSSQIDIRNSGSQIVENELIHVRCENCKSLLVCNEILIGHHVRCKKCNHRFEVTQEIVKKPSRSF</sequence>
<dbReference type="KEGG" id="pbs:Plabr_3545"/>
<protein>
    <submittedName>
        <fullName evidence="2">Uncharacterized protein</fullName>
    </submittedName>
</protein>
<evidence type="ECO:0000313" key="2">
    <source>
        <dbReference type="EMBL" id="ADY61142.1"/>
    </source>
</evidence>
<evidence type="ECO:0000256" key="1">
    <source>
        <dbReference type="SAM" id="Phobius"/>
    </source>
</evidence>
<keyword evidence="1" id="KW-0472">Membrane</keyword>